<evidence type="ECO:0000256" key="4">
    <source>
        <dbReference type="ARBA" id="ARBA00022723"/>
    </source>
</evidence>
<dbReference type="GO" id="GO:0005615">
    <property type="term" value="C:extracellular space"/>
    <property type="evidence" value="ECO:0007669"/>
    <property type="project" value="TreeGrafter"/>
</dbReference>
<dbReference type="Pfam" id="PF11838">
    <property type="entry name" value="ERAP1_C"/>
    <property type="match status" value="1"/>
</dbReference>
<name>I7MFX6_TETTS</name>
<dbReference type="STRING" id="312017.I7MFX6"/>
<dbReference type="InterPro" id="IPR050344">
    <property type="entry name" value="Peptidase_M1_aminopeptidases"/>
</dbReference>
<dbReference type="GO" id="GO:0006508">
    <property type="term" value="P:proteolysis"/>
    <property type="evidence" value="ECO:0007669"/>
    <property type="project" value="UniProtKB-KW"/>
</dbReference>
<dbReference type="PANTHER" id="PTHR11533:SF299">
    <property type="entry name" value="AMINOPEPTIDASE"/>
    <property type="match status" value="1"/>
</dbReference>
<keyword evidence="4" id="KW-0479">Metal-binding</keyword>
<evidence type="ECO:0000313" key="13">
    <source>
        <dbReference type="Proteomes" id="UP000009168"/>
    </source>
</evidence>
<comment type="cofactor">
    <cofactor evidence="1">
        <name>Zn(2+)</name>
        <dbReference type="ChEBI" id="CHEBI:29105"/>
    </cofactor>
</comment>
<dbReference type="AlphaFoldDB" id="I7MFX6"/>
<evidence type="ECO:0000256" key="5">
    <source>
        <dbReference type="ARBA" id="ARBA00022801"/>
    </source>
</evidence>
<dbReference type="InterPro" id="IPR024571">
    <property type="entry name" value="ERAP1-like_C_dom"/>
</dbReference>
<accession>I7MFX6</accession>
<dbReference type="Proteomes" id="UP000009168">
    <property type="component" value="Unassembled WGS sequence"/>
</dbReference>
<keyword evidence="3" id="KW-0645">Protease</keyword>
<evidence type="ECO:0000256" key="7">
    <source>
        <dbReference type="ARBA" id="ARBA00023049"/>
    </source>
</evidence>
<dbReference type="InterPro" id="IPR014782">
    <property type="entry name" value="Peptidase_M1_dom"/>
</dbReference>
<organism evidence="12 13">
    <name type="scientific">Tetrahymena thermophila (strain SB210)</name>
    <dbReference type="NCBI Taxonomy" id="312017"/>
    <lineage>
        <taxon>Eukaryota</taxon>
        <taxon>Sar</taxon>
        <taxon>Alveolata</taxon>
        <taxon>Ciliophora</taxon>
        <taxon>Intramacronucleata</taxon>
        <taxon>Oligohymenophorea</taxon>
        <taxon>Hymenostomatida</taxon>
        <taxon>Tetrahymenina</taxon>
        <taxon>Tetrahymenidae</taxon>
        <taxon>Tetrahymena</taxon>
    </lineage>
</organism>
<keyword evidence="8" id="KW-0175">Coiled coil</keyword>
<dbReference type="OrthoDB" id="10031169at2759"/>
<dbReference type="Gene3D" id="2.60.40.1730">
    <property type="entry name" value="tricorn interacting facor f3 domain"/>
    <property type="match status" value="1"/>
</dbReference>
<dbReference type="GO" id="GO:0070006">
    <property type="term" value="F:metalloaminopeptidase activity"/>
    <property type="evidence" value="ECO:0007669"/>
    <property type="project" value="TreeGrafter"/>
</dbReference>
<keyword evidence="7" id="KW-0482">Metalloprotease</keyword>
<dbReference type="MEROPS" id="M01.009"/>
<evidence type="ECO:0000256" key="3">
    <source>
        <dbReference type="ARBA" id="ARBA00022670"/>
    </source>
</evidence>
<dbReference type="Pfam" id="PF01433">
    <property type="entry name" value="Peptidase_M1"/>
    <property type="match status" value="1"/>
</dbReference>
<dbReference type="InParanoid" id="I7MFX6"/>
<evidence type="ECO:0000259" key="9">
    <source>
        <dbReference type="Pfam" id="PF01433"/>
    </source>
</evidence>
<feature type="domain" description="ERAP1-like C-terminal" evidence="10">
    <location>
        <begin position="557"/>
        <end position="751"/>
    </location>
</feature>
<dbReference type="GeneID" id="7830811"/>
<dbReference type="GO" id="GO:0043171">
    <property type="term" value="P:peptide catabolic process"/>
    <property type="evidence" value="ECO:0007669"/>
    <property type="project" value="TreeGrafter"/>
</dbReference>
<evidence type="ECO:0000256" key="2">
    <source>
        <dbReference type="ARBA" id="ARBA00010136"/>
    </source>
</evidence>
<reference evidence="13" key="1">
    <citation type="journal article" date="2006" name="PLoS Biol.">
        <title>Macronuclear genome sequence of the ciliate Tetrahymena thermophila, a model eukaryote.</title>
        <authorList>
            <person name="Eisen J.A."/>
            <person name="Coyne R.S."/>
            <person name="Wu M."/>
            <person name="Wu D."/>
            <person name="Thiagarajan M."/>
            <person name="Wortman J.R."/>
            <person name="Badger J.H."/>
            <person name="Ren Q."/>
            <person name="Amedeo P."/>
            <person name="Jones K.M."/>
            <person name="Tallon L.J."/>
            <person name="Delcher A.L."/>
            <person name="Salzberg S.L."/>
            <person name="Silva J.C."/>
            <person name="Haas B.J."/>
            <person name="Majoros W.H."/>
            <person name="Farzad M."/>
            <person name="Carlton J.M."/>
            <person name="Smith R.K. Jr."/>
            <person name="Garg J."/>
            <person name="Pearlman R.E."/>
            <person name="Karrer K.M."/>
            <person name="Sun L."/>
            <person name="Manning G."/>
            <person name="Elde N.C."/>
            <person name="Turkewitz A.P."/>
            <person name="Asai D.J."/>
            <person name="Wilkes D.E."/>
            <person name="Wang Y."/>
            <person name="Cai H."/>
            <person name="Collins K."/>
            <person name="Stewart B.A."/>
            <person name="Lee S.R."/>
            <person name="Wilamowska K."/>
            <person name="Weinberg Z."/>
            <person name="Ruzzo W.L."/>
            <person name="Wloga D."/>
            <person name="Gaertig J."/>
            <person name="Frankel J."/>
            <person name="Tsao C.-C."/>
            <person name="Gorovsky M.A."/>
            <person name="Keeling P.J."/>
            <person name="Waller R.F."/>
            <person name="Patron N.J."/>
            <person name="Cherry J.M."/>
            <person name="Stover N.A."/>
            <person name="Krieger C.J."/>
            <person name="del Toro C."/>
            <person name="Ryder H.F."/>
            <person name="Williamson S.C."/>
            <person name="Barbeau R.A."/>
            <person name="Hamilton E.P."/>
            <person name="Orias E."/>
        </authorList>
    </citation>
    <scope>NUCLEOTIDE SEQUENCE [LARGE SCALE GENOMIC DNA]</scope>
    <source>
        <strain evidence="13">SB210</strain>
    </source>
</reference>
<dbReference type="KEGG" id="tet:TTHERM_00691700"/>
<proteinExistence type="inferred from homology"/>
<feature type="coiled-coil region" evidence="8">
    <location>
        <begin position="846"/>
        <end position="901"/>
    </location>
</feature>
<keyword evidence="12" id="KW-0031">Aminopeptidase</keyword>
<evidence type="ECO:0000259" key="10">
    <source>
        <dbReference type="Pfam" id="PF11838"/>
    </source>
</evidence>
<keyword evidence="6" id="KW-0862">Zinc</keyword>
<gene>
    <name evidence="12" type="ORF">TTHERM_00691700</name>
</gene>
<dbReference type="InterPro" id="IPR027268">
    <property type="entry name" value="Peptidase_M4/M1_CTD_sf"/>
</dbReference>
<evidence type="ECO:0000256" key="8">
    <source>
        <dbReference type="SAM" id="Coils"/>
    </source>
</evidence>
<dbReference type="RefSeq" id="XP_001032135.2">
    <property type="nucleotide sequence ID" value="XM_001032135.2"/>
</dbReference>
<dbReference type="EMBL" id="GG662490">
    <property type="protein sequence ID" value="EAR84472.2"/>
    <property type="molecule type" value="Genomic_DNA"/>
</dbReference>
<dbReference type="InterPro" id="IPR045357">
    <property type="entry name" value="Aminopeptidase_N-like_N"/>
</dbReference>
<evidence type="ECO:0000259" key="11">
    <source>
        <dbReference type="Pfam" id="PF17900"/>
    </source>
</evidence>
<dbReference type="InterPro" id="IPR001930">
    <property type="entry name" value="Peptidase_M1"/>
</dbReference>
<comment type="similarity">
    <text evidence="2">Belongs to the peptidase M1 family.</text>
</comment>
<dbReference type="GO" id="GO:0008270">
    <property type="term" value="F:zinc ion binding"/>
    <property type="evidence" value="ECO:0007669"/>
    <property type="project" value="InterPro"/>
</dbReference>
<evidence type="ECO:0000313" key="12">
    <source>
        <dbReference type="EMBL" id="EAR84472.2"/>
    </source>
</evidence>
<dbReference type="SUPFAM" id="SSF55486">
    <property type="entry name" value="Metalloproteases ('zincins'), catalytic domain"/>
    <property type="match status" value="1"/>
</dbReference>
<feature type="domain" description="Peptidase M1 membrane alanine aminopeptidase" evidence="9">
    <location>
        <begin position="255"/>
        <end position="468"/>
    </location>
</feature>
<keyword evidence="5" id="KW-0378">Hydrolase</keyword>
<evidence type="ECO:0000256" key="6">
    <source>
        <dbReference type="ARBA" id="ARBA00022833"/>
    </source>
</evidence>
<feature type="domain" description="Aminopeptidase N-like N-terminal" evidence="11">
    <location>
        <begin position="35"/>
        <end position="206"/>
    </location>
</feature>
<dbReference type="CDD" id="cd09602">
    <property type="entry name" value="M1_APN"/>
    <property type="match status" value="1"/>
</dbReference>
<dbReference type="InterPro" id="IPR042097">
    <property type="entry name" value="Aminopeptidase_N-like_N_sf"/>
</dbReference>
<dbReference type="GO" id="GO:0042277">
    <property type="term" value="F:peptide binding"/>
    <property type="evidence" value="ECO:0007669"/>
    <property type="project" value="TreeGrafter"/>
</dbReference>
<sequence length="906" mass="107207">MLNFFKKKEIDCQDMKSLTQAFAKQRANQIVSKTVSYDLVLTLKEGSKYEGKVQVTFEVTKLYKKDIYIDYSGDKIVGLKINRHPIKIVEWNGKFLKLKYNYLIDNGVNMVEIQFKNDYSNNGCGLHSYIDPKDQNQYLYSQCEAYYCNMIFPNFDQPDIKARLLLTVTIPKHWKFIANESAKSSIETNEYKKIEFNPTAYISTYLYAFIAGPFYQIDFDLEDNNMNHLNCDIPMSLYCTQSRKQSLQKQKDFIFDVTCNGINFFEKFFQYKYPFTKYDQIFCPEFNSGAMENVGAVTFNDNYLFQEEVDIQKLSSFANTIIHELAHMWFGNLVTMKWWNDLWLNESFADFISHFCLSKINIKKFESIRENIWLQFNFRKSWGYREDQLPTTHPIAGKVPNTDVARTIFDGITYSKGASTIKQLLFVIGEEIFSQSLATYFGKNAFSNATLEDFMQSLSMTYSKVKKMDFDFRSWQKMHIQTAGLNIVEPYFDPETSQTTLTIVQSCALQSHLNLRRHKMKICFFDDNATMHDQTIYVLPQIDTIIKYKYPFRIRAVLLNFEDHAFVKVVLDKESLSFFKKNLHYIHDDLTRTLIWRSIFEMVRDARISSDEYLDIFKKNIVNERTDSIVINQFMYMKAVLFSYTPPQYLVKYSEDMFNFIQEYMRENLYSKNKIIALRQIITSFVKIKDSIDLVESSYLQQIKIQKSHKGLNALAKAGLRTSNVVSLIHSSNFHSREQKRKFYENYLLSNNNIFNQTISQRCLIQDFTLQECQYLWETFIQYPQVKSLKVQEAAMSAFNLQNQYPKFTDEWFNSIEKVFQKQTKEYASLFFDQLFPRDDNISYICDRLRVLLEKVEKNQKQTKQQQEYGFLLIKKLKVAIDDIQRKIKAHNKFIQEEQNKMKPSL</sequence>
<keyword evidence="13" id="KW-1185">Reference proteome</keyword>
<dbReference type="SUPFAM" id="SSF63737">
    <property type="entry name" value="Leukotriene A4 hydrolase N-terminal domain"/>
    <property type="match status" value="1"/>
</dbReference>
<dbReference type="Pfam" id="PF17900">
    <property type="entry name" value="Peptidase_M1_N"/>
    <property type="match status" value="1"/>
</dbReference>
<evidence type="ECO:0000256" key="1">
    <source>
        <dbReference type="ARBA" id="ARBA00001947"/>
    </source>
</evidence>
<dbReference type="Gene3D" id="1.10.390.10">
    <property type="entry name" value="Neutral Protease Domain 2"/>
    <property type="match status" value="1"/>
</dbReference>
<dbReference type="PANTHER" id="PTHR11533">
    <property type="entry name" value="PROTEASE M1 ZINC METALLOPROTEASE"/>
    <property type="match status" value="1"/>
</dbReference>
<dbReference type="GO" id="GO:0016020">
    <property type="term" value="C:membrane"/>
    <property type="evidence" value="ECO:0007669"/>
    <property type="project" value="TreeGrafter"/>
</dbReference>
<dbReference type="PRINTS" id="PR00756">
    <property type="entry name" value="ALADIPTASE"/>
</dbReference>
<dbReference type="eggNOG" id="KOG1046">
    <property type="taxonomic scope" value="Eukaryota"/>
</dbReference>
<protein>
    <submittedName>
        <fullName evidence="12">Peptidase M1 family aminopeptidase</fullName>
    </submittedName>
</protein>
<dbReference type="GO" id="GO:0005737">
    <property type="term" value="C:cytoplasm"/>
    <property type="evidence" value="ECO:0007669"/>
    <property type="project" value="TreeGrafter"/>
</dbReference>